<dbReference type="EMBL" id="AVOT02005913">
    <property type="protein sequence ID" value="MBW0480300.1"/>
    <property type="molecule type" value="Genomic_DNA"/>
</dbReference>
<organism evidence="1 2">
    <name type="scientific">Austropuccinia psidii MF-1</name>
    <dbReference type="NCBI Taxonomy" id="1389203"/>
    <lineage>
        <taxon>Eukaryota</taxon>
        <taxon>Fungi</taxon>
        <taxon>Dikarya</taxon>
        <taxon>Basidiomycota</taxon>
        <taxon>Pucciniomycotina</taxon>
        <taxon>Pucciniomycetes</taxon>
        <taxon>Pucciniales</taxon>
        <taxon>Sphaerophragmiaceae</taxon>
        <taxon>Austropuccinia</taxon>
    </lineage>
</organism>
<keyword evidence="2" id="KW-1185">Reference proteome</keyword>
<evidence type="ECO:0000313" key="2">
    <source>
        <dbReference type="Proteomes" id="UP000765509"/>
    </source>
</evidence>
<gene>
    <name evidence="1" type="ORF">O181_020015</name>
</gene>
<comment type="caution">
    <text evidence="1">The sequence shown here is derived from an EMBL/GenBank/DDBJ whole genome shotgun (WGS) entry which is preliminary data.</text>
</comment>
<reference evidence="1" key="1">
    <citation type="submission" date="2021-03" db="EMBL/GenBank/DDBJ databases">
        <title>Draft genome sequence of rust myrtle Austropuccinia psidii MF-1, a brazilian biotype.</title>
        <authorList>
            <person name="Quecine M.C."/>
            <person name="Pachon D.M.R."/>
            <person name="Bonatelli M.L."/>
            <person name="Correr F.H."/>
            <person name="Franceschini L.M."/>
            <person name="Leite T.F."/>
            <person name="Margarido G.R.A."/>
            <person name="Almeida C.A."/>
            <person name="Ferrarezi J.A."/>
            <person name="Labate C.A."/>
        </authorList>
    </citation>
    <scope>NUCLEOTIDE SEQUENCE</scope>
    <source>
        <strain evidence="1">MF-1</strain>
    </source>
</reference>
<proteinExistence type="predicted"/>
<accession>A0A9Q3CCY6</accession>
<protein>
    <submittedName>
        <fullName evidence="1">Uncharacterized protein</fullName>
    </submittedName>
</protein>
<dbReference type="AlphaFoldDB" id="A0A9Q3CCY6"/>
<name>A0A9Q3CCY6_9BASI</name>
<evidence type="ECO:0000313" key="1">
    <source>
        <dbReference type="EMBL" id="MBW0480300.1"/>
    </source>
</evidence>
<sequence>MHPILMDPGVVHIWYNIPLCTILFSNPMVTFSGPNYMIPNQVPNPSPILKEDLSAIQSGNSSAAIRRPFKDPNHLALQELGCHFLSGLSKGQFSEVINLFNHFQGIKYSAFLQQLNWSIQVVIKIPVWPWPNCANSYSTVGLQSQSSILKMARTVLAQFKQYSQVNHLPGSSFQLFTYTGHLSSSGDFFPS</sequence>
<dbReference type="Proteomes" id="UP000765509">
    <property type="component" value="Unassembled WGS sequence"/>
</dbReference>